<keyword evidence="3" id="KW-0804">Transcription</keyword>
<dbReference type="InterPro" id="IPR018060">
    <property type="entry name" value="HTH_AraC"/>
</dbReference>
<dbReference type="PANTHER" id="PTHR47893">
    <property type="entry name" value="REGULATORY PROTEIN PCHR"/>
    <property type="match status" value="1"/>
</dbReference>
<evidence type="ECO:0000313" key="6">
    <source>
        <dbReference type="Proteomes" id="UP000778523"/>
    </source>
</evidence>
<sequence>MLRSQTLPKHARTLDHDTLLEVGRQSSPDYQLKHAHHHENPKVLAGFYNHHQLRPGLQLKCTDLIELSEMSIDAQIGSSLHLIVLLEGRASGFYGQQEVSLGRQDRHQAEALLFNVTEPERFRRKTHPGSYERKISISVENSWLADSGLLDSELKPLCSSHLQLRRWTPSLRACAIVAEMLDDNEQCAPALRKLFLESRTIELLGEAFGQASHLQTAHTRVSRSTSRLQQLREWLDSGAANELSLSEIAKHAGINPYSLQQQFRAAYGVTIFGYLRRNRLERARHALEMGALSISEAAWQAGYGSAANFATAFRRCFGFSPKETRRA</sequence>
<dbReference type="Proteomes" id="UP000778523">
    <property type="component" value="Unassembled WGS sequence"/>
</dbReference>
<dbReference type="PRINTS" id="PR00032">
    <property type="entry name" value="HTHARAC"/>
</dbReference>
<dbReference type="InterPro" id="IPR053142">
    <property type="entry name" value="PchR_regulatory_protein"/>
</dbReference>
<dbReference type="SUPFAM" id="SSF46689">
    <property type="entry name" value="Homeodomain-like"/>
    <property type="match status" value="2"/>
</dbReference>
<dbReference type="RefSeq" id="WP_170021022.1">
    <property type="nucleotide sequence ID" value="NZ_JABCSC020000001.1"/>
</dbReference>
<name>A0ABX2IFF1_9RHOO</name>
<accession>A0ABX2IFF1</accession>
<dbReference type="PANTHER" id="PTHR47893:SF1">
    <property type="entry name" value="REGULATORY PROTEIN PCHR"/>
    <property type="match status" value="1"/>
</dbReference>
<keyword evidence="6" id="KW-1185">Reference proteome</keyword>
<dbReference type="PROSITE" id="PS00041">
    <property type="entry name" value="HTH_ARAC_FAMILY_1"/>
    <property type="match status" value="1"/>
</dbReference>
<dbReference type="Gene3D" id="1.10.10.60">
    <property type="entry name" value="Homeodomain-like"/>
    <property type="match status" value="2"/>
</dbReference>
<keyword evidence="2" id="KW-0238">DNA-binding</keyword>
<organism evidence="5 6">
    <name type="scientific">Uliginosibacterium aquaticum</name>
    <dbReference type="NCBI Taxonomy" id="2731212"/>
    <lineage>
        <taxon>Bacteria</taxon>
        <taxon>Pseudomonadati</taxon>
        <taxon>Pseudomonadota</taxon>
        <taxon>Betaproteobacteria</taxon>
        <taxon>Rhodocyclales</taxon>
        <taxon>Zoogloeaceae</taxon>
        <taxon>Uliginosibacterium</taxon>
    </lineage>
</organism>
<evidence type="ECO:0000259" key="4">
    <source>
        <dbReference type="PROSITE" id="PS01124"/>
    </source>
</evidence>
<dbReference type="Pfam" id="PF12833">
    <property type="entry name" value="HTH_18"/>
    <property type="match status" value="1"/>
</dbReference>
<feature type="domain" description="HTH araC/xylS-type" evidence="4">
    <location>
        <begin position="229"/>
        <end position="327"/>
    </location>
</feature>
<keyword evidence="1" id="KW-0805">Transcription regulation</keyword>
<dbReference type="SMART" id="SM00342">
    <property type="entry name" value="HTH_ARAC"/>
    <property type="match status" value="1"/>
</dbReference>
<dbReference type="PROSITE" id="PS01124">
    <property type="entry name" value="HTH_ARAC_FAMILY_2"/>
    <property type="match status" value="1"/>
</dbReference>
<evidence type="ECO:0000256" key="3">
    <source>
        <dbReference type="ARBA" id="ARBA00023163"/>
    </source>
</evidence>
<dbReference type="EMBL" id="JABCSC020000001">
    <property type="protein sequence ID" value="NSL54538.1"/>
    <property type="molecule type" value="Genomic_DNA"/>
</dbReference>
<protein>
    <submittedName>
        <fullName evidence="5">Helix-turn-helix transcriptional regulator</fullName>
    </submittedName>
</protein>
<dbReference type="InterPro" id="IPR018062">
    <property type="entry name" value="HTH_AraC-typ_CS"/>
</dbReference>
<evidence type="ECO:0000313" key="5">
    <source>
        <dbReference type="EMBL" id="NSL54538.1"/>
    </source>
</evidence>
<evidence type="ECO:0000256" key="1">
    <source>
        <dbReference type="ARBA" id="ARBA00023015"/>
    </source>
</evidence>
<gene>
    <name evidence="5" type="ORF">HJ583_005850</name>
</gene>
<dbReference type="InterPro" id="IPR009057">
    <property type="entry name" value="Homeodomain-like_sf"/>
</dbReference>
<reference evidence="5 6" key="1">
    <citation type="submission" date="2020-06" db="EMBL/GenBank/DDBJ databases">
        <title>Draft genome of Uliginosibacterium sp. IMCC34675.</title>
        <authorList>
            <person name="Song J."/>
        </authorList>
    </citation>
    <scope>NUCLEOTIDE SEQUENCE [LARGE SCALE GENOMIC DNA]</scope>
    <source>
        <strain evidence="5 6">IMCC34675</strain>
    </source>
</reference>
<comment type="caution">
    <text evidence="5">The sequence shown here is derived from an EMBL/GenBank/DDBJ whole genome shotgun (WGS) entry which is preliminary data.</text>
</comment>
<proteinExistence type="predicted"/>
<dbReference type="InterPro" id="IPR020449">
    <property type="entry name" value="Tscrpt_reg_AraC-type_HTH"/>
</dbReference>
<evidence type="ECO:0000256" key="2">
    <source>
        <dbReference type="ARBA" id="ARBA00023125"/>
    </source>
</evidence>